<dbReference type="GO" id="GO:0051123">
    <property type="term" value="P:RNA polymerase II preinitiation complex assembly"/>
    <property type="evidence" value="ECO:0007669"/>
    <property type="project" value="EnsemblFungi"/>
</dbReference>
<dbReference type="Pfam" id="PF04082">
    <property type="entry name" value="Fungal_trans"/>
    <property type="match status" value="1"/>
</dbReference>
<dbReference type="Proteomes" id="UP000005220">
    <property type="component" value="Chromosome 1"/>
</dbReference>
<dbReference type="GO" id="GO:0003713">
    <property type="term" value="F:transcription coactivator activity"/>
    <property type="evidence" value="ECO:0007669"/>
    <property type="project" value="EnsemblFungi"/>
</dbReference>
<sequence length="918" mass="103318">MSSMNKSPPEDKGSSPASQNKPSVGEPENHNELLNFTNLLQNLPYDDSVRTNNEKDNLDLLLQQYQTVLEKSNPASNHTASAASLFTDDESYTDNGKKSNHKISLDGKSCNSCARNKVKCVFVPDLGSCLECETLKIKCIFSPIRKRLIGDNSMDKNAINNEKQLKKTKSETNTSKVTSRYYTNFLQSLNSSASTPATSQISYEQATSPVGSNLTSSTTPYMYQQTHNQSPGAIPSAINGTSSFLHAQKSMPVQHPRSSFYVGLTSIYDINIINKVKLDNIDQIKISKNLSLRKVSSDVQFLLRDDYVSNETMAKDYREIDYVERLIYPNGKTLIDIFFKLVHPYFPILHERVFLEKYSRSYRELPVPLLSSIYSLSLQWWDFHPQLIGFPKPDAKIVEQLNSIAYRSYFEMIENPKLSLIQSGLLILLTRGERTNNWLLSSNLVALAEELGLGINCDDWKLPKWEKDLRKRLAWAVFSQDKWTSLIEGRISYLILGRNWLISLLKQDEFPVSSPAISSTDNTAGNMLIDMNLNNEDYHNATLLFQQKVSLSIIIGEIMDTFYTQGAMHVNNTIENVLKQAKPLQLKLREWYHSLPKQLSMNNFKSKKFNSNAALNLSYFAAEIALHRKIISTLKTDSPNELYSVCRAAAKTRLIASIEFLKELKNEHIFAFWYSNASGNIMSIGTFAALLYVTSPNKEEADYYKNLTRNYIWVLRIGSKTFDKFQNALNNIHLLLAQIPGLLNDEAPPKPQLPSQSSNADFRSMSQQNLFANGGSQQLLNQVSNMSPTIVQSMGSIRSQSTGGSFHTSPKNNDGSPMYVESPNVKHSPSVEQKLVNNGYSPNHQLRDSVDENYTSNTATQSVENTTATEQPSESLVSEDQHSDAVKESHSPSEKDQDIKAVEQEVVTEQADDQSSKG</sequence>
<proteinExistence type="predicted"/>
<feature type="compositionally biased region" description="Polar residues" evidence="7">
    <location>
        <begin position="860"/>
        <end position="878"/>
    </location>
</feature>
<evidence type="ECO:0000256" key="2">
    <source>
        <dbReference type="ARBA" id="ARBA00022833"/>
    </source>
</evidence>
<keyword evidence="10" id="KW-1185">Reference proteome</keyword>
<dbReference type="GeneID" id="13886506"/>
<evidence type="ECO:0000256" key="7">
    <source>
        <dbReference type="SAM" id="MobiDB-lite"/>
    </source>
</evidence>
<dbReference type="PANTHER" id="PTHR31668">
    <property type="entry name" value="GLUCOSE TRANSPORT TRANSCRIPTION REGULATOR RGT1-RELATED-RELATED"/>
    <property type="match status" value="1"/>
</dbReference>
<dbReference type="KEGG" id="kaf:KAFR_0A00220"/>
<gene>
    <name evidence="9" type="primary">KAFR0A00220</name>
    <name evidence="9" type="ORF">KAFR_0A00220</name>
</gene>
<dbReference type="STRING" id="1071382.H2AM60"/>
<evidence type="ECO:0000313" key="9">
    <source>
        <dbReference type="EMBL" id="CCF55460.1"/>
    </source>
</evidence>
<dbReference type="GO" id="GO:1901717">
    <property type="term" value="P:positive regulation of gamma-aminobutyric acid catabolic process"/>
    <property type="evidence" value="ECO:0007669"/>
    <property type="project" value="EnsemblFungi"/>
</dbReference>
<dbReference type="GO" id="GO:1901714">
    <property type="term" value="P:positive regulation of urea catabolic process"/>
    <property type="evidence" value="ECO:0007669"/>
    <property type="project" value="EnsemblFungi"/>
</dbReference>
<dbReference type="InParanoid" id="H2AM60"/>
<evidence type="ECO:0000259" key="8">
    <source>
        <dbReference type="SMART" id="SM00066"/>
    </source>
</evidence>
<feature type="compositionally biased region" description="Polar residues" evidence="7">
    <location>
        <begin position="795"/>
        <end position="815"/>
    </location>
</feature>
<accession>H2AM60</accession>
<protein>
    <recommendedName>
        <fullName evidence="8">Zn(2)-C6 fungal-type domain-containing protein</fullName>
    </recommendedName>
</protein>
<keyword evidence="4" id="KW-0238">DNA-binding</keyword>
<keyword evidence="3" id="KW-0805">Transcription regulation</keyword>
<dbReference type="CDD" id="cd12148">
    <property type="entry name" value="fungal_TF_MHR"/>
    <property type="match status" value="1"/>
</dbReference>
<dbReference type="PANTHER" id="PTHR31668:SF4">
    <property type="entry name" value="TRANSCRIPTIONAL ACTIVATOR PROTEIN DAL81"/>
    <property type="match status" value="1"/>
</dbReference>
<dbReference type="InterPro" id="IPR036864">
    <property type="entry name" value="Zn2-C6_fun-type_DNA-bd_sf"/>
</dbReference>
<dbReference type="HOGENOM" id="CLU_006632_0_0_1"/>
<evidence type="ECO:0000256" key="6">
    <source>
        <dbReference type="ARBA" id="ARBA00023242"/>
    </source>
</evidence>
<dbReference type="Gene3D" id="4.10.240.10">
    <property type="entry name" value="Zn(2)-C6 fungal-type DNA-binding domain"/>
    <property type="match status" value="1"/>
</dbReference>
<keyword evidence="2" id="KW-0862">Zinc</keyword>
<dbReference type="InterPro" id="IPR001138">
    <property type="entry name" value="Zn2Cys6_DnaBD"/>
</dbReference>
<reference evidence="9 10" key="1">
    <citation type="journal article" date="2011" name="Proc. Natl. Acad. Sci. U.S.A.">
        <title>Evolutionary erosion of yeast sex chromosomes by mating-type switching accidents.</title>
        <authorList>
            <person name="Gordon J.L."/>
            <person name="Armisen D."/>
            <person name="Proux-Wera E."/>
            <person name="Oheigeartaigh S.S."/>
            <person name="Byrne K.P."/>
            <person name="Wolfe K.H."/>
        </authorList>
    </citation>
    <scope>NUCLEOTIDE SEQUENCE [LARGE SCALE GENOMIC DNA]</scope>
    <source>
        <strain evidence="10">ATCC 22294 / BCRC 22015 / CBS 2517 / CECT 1963 / NBRC 1671 / NRRL Y-8276</strain>
    </source>
</reference>
<keyword evidence="1" id="KW-0479">Metal-binding</keyword>
<evidence type="ECO:0000256" key="4">
    <source>
        <dbReference type="ARBA" id="ARBA00023125"/>
    </source>
</evidence>
<evidence type="ECO:0000256" key="5">
    <source>
        <dbReference type="ARBA" id="ARBA00023163"/>
    </source>
</evidence>
<keyword evidence="5" id="KW-0804">Transcription</keyword>
<evidence type="ECO:0000256" key="3">
    <source>
        <dbReference type="ARBA" id="ARBA00023015"/>
    </source>
</evidence>
<dbReference type="InterPro" id="IPR007219">
    <property type="entry name" value="XnlR_reg_dom"/>
</dbReference>
<dbReference type="GO" id="GO:0045944">
    <property type="term" value="P:positive regulation of transcription by RNA polymerase II"/>
    <property type="evidence" value="ECO:0007669"/>
    <property type="project" value="EnsemblFungi"/>
</dbReference>
<dbReference type="GO" id="GO:0001080">
    <property type="term" value="P:nitrogen catabolite activation of transcription from RNA polymerase II promoter"/>
    <property type="evidence" value="ECO:0007669"/>
    <property type="project" value="TreeGrafter"/>
</dbReference>
<dbReference type="CDD" id="cd00067">
    <property type="entry name" value="GAL4"/>
    <property type="match status" value="1"/>
</dbReference>
<name>H2AM60_KAZAF</name>
<feature type="region of interest" description="Disordered" evidence="7">
    <location>
        <begin position="860"/>
        <end position="918"/>
    </location>
</feature>
<feature type="compositionally biased region" description="Basic and acidic residues" evidence="7">
    <location>
        <begin position="879"/>
        <end position="903"/>
    </location>
</feature>
<dbReference type="FunCoup" id="H2AM60">
    <property type="interactions" value="389"/>
</dbReference>
<dbReference type="GO" id="GO:0003677">
    <property type="term" value="F:DNA binding"/>
    <property type="evidence" value="ECO:0007669"/>
    <property type="project" value="UniProtKB-KW"/>
</dbReference>
<keyword evidence="6" id="KW-0539">Nucleus</keyword>
<evidence type="ECO:0000313" key="10">
    <source>
        <dbReference type="Proteomes" id="UP000005220"/>
    </source>
</evidence>
<dbReference type="EMBL" id="HE650821">
    <property type="protein sequence ID" value="CCF55460.1"/>
    <property type="molecule type" value="Genomic_DNA"/>
</dbReference>
<dbReference type="GO" id="GO:0008270">
    <property type="term" value="F:zinc ion binding"/>
    <property type="evidence" value="ECO:0007669"/>
    <property type="project" value="InterPro"/>
</dbReference>
<dbReference type="SMART" id="SM00066">
    <property type="entry name" value="GAL4"/>
    <property type="match status" value="1"/>
</dbReference>
<dbReference type="eggNOG" id="ENOG502QQXX">
    <property type="taxonomic scope" value="Eukaryota"/>
</dbReference>
<dbReference type="GO" id="GO:0005634">
    <property type="term" value="C:nucleus"/>
    <property type="evidence" value="ECO:0007669"/>
    <property type="project" value="TreeGrafter"/>
</dbReference>
<dbReference type="OrthoDB" id="2264294at2759"/>
<dbReference type="GO" id="GO:0000981">
    <property type="term" value="F:DNA-binding transcription factor activity, RNA polymerase II-specific"/>
    <property type="evidence" value="ECO:0007669"/>
    <property type="project" value="InterPro"/>
</dbReference>
<feature type="region of interest" description="Disordered" evidence="7">
    <location>
        <begin position="795"/>
        <end position="829"/>
    </location>
</feature>
<feature type="region of interest" description="Disordered" evidence="7">
    <location>
        <begin position="1"/>
        <end position="30"/>
    </location>
</feature>
<organism evidence="9 10">
    <name type="scientific">Kazachstania africana (strain ATCC 22294 / BCRC 22015 / CBS 2517 / CECT 1963 / NBRC 1671 / NRRL Y-8276)</name>
    <name type="common">Yeast</name>
    <name type="synonym">Kluyveromyces africanus</name>
    <dbReference type="NCBI Taxonomy" id="1071382"/>
    <lineage>
        <taxon>Eukaryota</taxon>
        <taxon>Fungi</taxon>
        <taxon>Dikarya</taxon>
        <taxon>Ascomycota</taxon>
        <taxon>Saccharomycotina</taxon>
        <taxon>Saccharomycetes</taxon>
        <taxon>Saccharomycetales</taxon>
        <taxon>Saccharomycetaceae</taxon>
        <taxon>Kazachstania</taxon>
    </lineage>
</organism>
<evidence type="ECO:0000256" key="1">
    <source>
        <dbReference type="ARBA" id="ARBA00022723"/>
    </source>
</evidence>
<dbReference type="AlphaFoldDB" id="H2AM60"/>
<dbReference type="InterPro" id="IPR050797">
    <property type="entry name" value="Carb_Metab_Trans_Reg"/>
</dbReference>
<feature type="domain" description="Zn(2)-C6 fungal-type" evidence="8">
    <location>
        <begin position="104"/>
        <end position="150"/>
    </location>
</feature>
<dbReference type="RefSeq" id="XP_003954595.1">
    <property type="nucleotide sequence ID" value="XM_003954546.1"/>
</dbReference>
<dbReference type="SUPFAM" id="SSF57701">
    <property type="entry name" value="Zn2/Cys6 DNA-binding domain"/>
    <property type="match status" value="1"/>
</dbReference>